<proteinExistence type="predicted"/>
<name>A0A183AEV7_9TREM</name>
<reference evidence="2 3" key="2">
    <citation type="submission" date="2018-11" db="EMBL/GenBank/DDBJ databases">
        <authorList>
            <consortium name="Pathogen Informatics"/>
        </authorList>
    </citation>
    <scope>NUCLEOTIDE SEQUENCE [LARGE SCALE GENOMIC DNA]</scope>
    <source>
        <strain evidence="2 3">Egypt</strain>
    </source>
</reference>
<dbReference type="InterPro" id="IPR006616">
    <property type="entry name" value="DM9_repeat"/>
</dbReference>
<keyword evidence="3" id="KW-1185">Reference proteome</keyword>
<dbReference type="PANTHER" id="PTHR31649:SF1">
    <property type="entry name" value="FARNESOIC ACID O-METHYL TRANSFERASE DOMAIN-CONTAINING PROTEIN"/>
    <property type="match status" value="1"/>
</dbReference>
<feature type="region of interest" description="Disordered" evidence="1">
    <location>
        <begin position="1"/>
        <end position="20"/>
    </location>
</feature>
<dbReference type="Pfam" id="PF11901">
    <property type="entry name" value="DM9"/>
    <property type="match status" value="1"/>
</dbReference>
<dbReference type="OrthoDB" id="2142040at2759"/>
<evidence type="ECO:0000313" key="4">
    <source>
        <dbReference type="WBParaSite" id="ECPE_0000550501-mRNA-1"/>
    </source>
</evidence>
<protein>
    <submittedName>
        <fullName evidence="4">DUF3421 domain-containing protein</fullName>
    </submittedName>
</protein>
<accession>A0A183AEV7</accession>
<dbReference type="WBParaSite" id="ECPE_0000550501-mRNA-1">
    <property type="protein sequence ID" value="ECPE_0000550501-mRNA-1"/>
    <property type="gene ID" value="ECPE_0000550501"/>
</dbReference>
<dbReference type="PANTHER" id="PTHR31649">
    <property type="entry name" value="AGAP009604-PA"/>
    <property type="match status" value="1"/>
</dbReference>
<evidence type="ECO:0000313" key="2">
    <source>
        <dbReference type="EMBL" id="VDP75671.1"/>
    </source>
</evidence>
<evidence type="ECO:0000256" key="1">
    <source>
        <dbReference type="SAM" id="MobiDB-lite"/>
    </source>
</evidence>
<feature type="compositionally biased region" description="Pro residues" evidence="1">
    <location>
        <begin position="7"/>
        <end position="17"/>
    </location>
</feature>
<organism evidence="4">
    <name type="scientific">Echinostoma caproni</name>
    <dbReference type="NCBI Taxonomy" id="27848"/>
    <lineage>
        <taxon>Eukaryota</taxon>
        <taxon>Metazoa</taxon>
        <taxon>Spiralia</taxon>
        <taxon>Lophotrochozoa</taxon>
        <taxon>Platyhelminthes</taxon>
        <taxon>Trematoda</taxon>
        <taxon>Digenea</taxon>
        <taxon>Plagiorchiida</taxon>
        <taxon>Echinostomata</taxon>
        <taxon>Echinostomatoidea</taxon>
        <taxon>Echinostomatidae</taxon>
        <taxon>Echinostoma</taxon>
    </lineage>
</organism>
<dbReference type="AlphaFoldDB" id="A0A183AEV7"/>
<dbReference type="SMART" id="SM00696">
    <property type="entry name" value="DM9"/>
    <property type="match status" value="2"/>
</dbReference>
<gene>
    <name evidence="2" type="ORF">ECPE_LOCUS5492</name>
</gene>
<dbReference type="EMBL" id="UZAN01042352">
    <property type="protein sequence ID" value="VDP75671.1"/>
    <property type="molecule type" value="Genomic_DNA"/>
</dbReference>
<reference evidence="4" key="1">
    <citation type="submission" date="2016-06" db="UniProtKB">
        <authorList>
            <consortium name="WormBaseParasite"/>
        </authorList>
    </citation>
    <scope>IDENTIFICATION</scope>
</reference>
<dbReference type="Proteomes" id="UP000272942">
    <property type="component" value="Unassembled WGS sequence"/>
</dbReference>
<sequence>MFHPHQPQYPPQYPPQHQPQFQASAREVCLSWLPVFPNTSPPSNAIEAQSGIYVIRGREGRDVLPGKWTMRNGCGQIPFDGREKVVNSFEVLCNTSLFQNRQPCTWIPGSGGQVPPNAIQGGITETGEPLYIARGMVNNEWCVGKVHPSHGVAYFPWNGGEHNLRQYEVLCFTA</sequence>
<evidence type="ECO:0000313" key="3">
    <source>
        <dbReference type="Proteomes" id="UP000272942"/>
    </source>
</evidence>